<accession>A0A9K3JDF1</accession>
<dbReference type="GO" id="GO:0045892">
    <property type="term" value="P:negative regulation of DNA-templated transcription"/>
    <property type="evidence" value="ECO:0007669"/>
    <property type="project" value="UniProtKB-UniRule"/>
</dbReference>
<evidence type="ECO:0000256" key="7">
    <source>
        <dbReference type="SAM" id="MobiDB-lite"/>
    </source>
</evidence>
<evidence type="ECO:0000313" key="9">
    <source>
        <dbReference type="EMBL" id="KAF5812637.1"/>
    </source>
</evidence>
<comment type="subcellular location">
    <subcellularLocation>
        <location evidence="1 6">Nucleus</location>
    </subcellularLocation>
</comment>
<keyword evidence="5 6" id="KW-0539">Nucleus</keyword>
<dbReference type="InterPro" id="IPR038933">
    <property type="entry name" value="Ovate"/>
</dbReference>
<dbReference type="PANTHER" id="PTHR33057">
    <property type="entry name" value="TRANSCRIPTION REPRESSOR OFP7-RELATED"/>
    <property type="match status" value="1"/>
</dbReference>
<comment type="function">
    <text evidence="6">Transcriptional repressor that regulates multiple aspects of plant growth and development.</text>
</comment>
<reference evidence="9" key="2">
    <citation type="submission" date="2020-06" db="EMBL/GenBank/DDBJ databases">
        <title>Helianthus annuus Genome sequencing and assembly Release 2.</title>
        <authorList>
            <person name="Gouzy J."/>
            <person name="Langlade N."/>
            <person name="Munos S."/>
        </authorList>
    </citation>
    <scope>NUCLEOTIDE SEQUENCE</scope>
    <source>
        <tissue evidence="9">Leaves</tissue>
    </source>
</reference>
<sequence length="225" mass="26200">MKKRFKSQISKLLQSTFNSCRPNTISDVSNHRNNRRLIDLFSPIPQPQPSSTSNRPKKQKHHLSSLGNTPFPANYVRRSSHSVSPVPENPSKIDRKKKTHHRRRRNSASFSSITDNHYYNWWSSDEDDQKSKTTLFSRRSNSLDFDESIRENVVVVAKDSDDPYEDFKASMVDMIVENEIFGVEELEKLVECFVSLNSEEHHKVIFDVFAEIWEILIADSDDKKE</sequence>
<feature type="domain" description="OVATE" evidence="8">
    <location>
        <begin position="156"/>
        <end position="215"/>
    </location>
</feature>
<keyword evidence="10" id="KW-1185">Reference proteome</keyword>
<evidence type="ECO:0000256" key="5">
    <source>
        <dbReference type="ARBA" id="ARBA00023242"/>
    </source>
</evidence>
<evidence type="ECO:0000256" key="4">
    <source>
        <dbReference type="ARBA" id="ARBA00023163"/>
    </source>
</evidence>
<dbReference type="NCBIfam" id="TIGR01568">
    <property type="entry name" value="A_thal_3678"/>
    <property type="match status" value="1"/>
</dbReference>
<keyword evidence="4 6" id="KW-0804">Transcription</keyword>
<name>A0A9K3JDF1_HELAN</name>
<keyword evidence="3 6" id="KW-0805">Transcription regulation</keyword>
<keyword evidence="2 6" id="KW-0678">Repressor</keyword>
<evidence type="ECO:0000259" key="8">
    <source>
        <dbReference type="PROSITE" id="PS51754"/>
    </source>
</evidence>
<dbReference type="Gramene" id="mRNA:HanXRQr2_Chr03g0088701">
    <property type="protein sequence ID" value="CDS:HanXRQr2_Chr03g0088701.1"/>
    <property type="gene ID" value="HanXRQr2_Chr03g0088701"/>
</dbReference>
<dbReference type="InterPro" id="IPR006458">
    <property type="entry name" value="Ovate_C"/>
</dbReference>
<feature type="compositionally biased region" description="Basic residues" evidence="7">
    <location>
        <begin position="94"/>
        <end position="106"/>
    </location>
</feature>
<evidence type="ECO:0000313" key="10">
    <source>
        <dbReference type="Proteomes" id="UP000215914"/>
    </source>
</evidence>
<evidence type="ECO:0000256" key="2">
    <source>
        <dbReference type="ARBA" id="ARBA00022491"/>
    </source>
</evidence>
<dbReference type="Proteomes" id="UP000215914">
    <property type="component" value="Unassembled WGS sequence"/>
</dbReference>
<dbReference type="PANTHER" id="PTHR33057:SF17">
    <property type="entry name" value="TRANSCRIPTION REPRESSOR OFP8"/>
    <property type="match status" value="1"/>
</dbReference>
<evidence type="ECO:0000256" key="1">
    <source>
        <dbReference type="ARBA" id="ARBA00004123"/>
    </source>
</evidence>
<dbReference type="GO" id="GO:0005634">
    <property type="term" value="C:nucleus"/>
    <property type="evidence" value="ECO:0007669"/>
    <property type="project" value="UniProtKB-SubCell"/>
</dbReference>
<dbReference type="PROSITE" id="PS51754">
    <property type="entry name" value="OVATE"/>
    <property type="match status" value="1"/>
</dbReference>
<evidence type="ECO:0000256" key="3">
    <source>
        <dbReference type="ARBA" id="ARBA00023015"/>
    </source>
</evidence>
<feature type="region of interest" description="Disordered" evidence="7">
    <location>
        <begin position="41"/>
        <end position="109"/>
    </location>
</feature>
<protein>
    <recommendedName>
        <fullName evidence="6">Transcription repressor</fullName>
    </recommendedName>
    <alternativeName>
        <fullName evidence="6">Ovate family protein</fullName>
    </alternativeName>
</protein>
<organism evidence="9 10">
    <name type="scientific">Helianthus annuus</name>
    <name type="common">Common sunflower</name>
    <dbReference type="NCBI Taxonomy" id="4232"/>
    <lineage>
        <taxon>Eukaryota</taxon>
        <taxon>Viridiplantae</taxon>
        <taxon>Streptophyta</taxon>
        <taxon>Embryophyta</taxon>
        <taxon>Tracheophyta</taxon>
        <taxon>Spermatophyta</taxon>
        <taxon>Magnoliopsida</taxon>
        <taxon>eudicotyledons</taxon>
        <taxon>Gunneridae</taxon>
        <taxon>Pentapetalae</taxon>
        <taxon>asterids</taxon>
        <taxon>campanulids</taxon>
        <taxon>Asterales</taxon>
        <taxon>Asteraceae</taxon>
        <taxon>Asteroideae</taxon>
        <taxon>Heliantheae alliance</taxon>
        <taxon>Heliantheae</taxon>
        <taxon>Helianthus</taxon>
    </lineage>
</organism>
<dbReference type="OrthoDB" id="1928390at2759"/>
<dbReference type="AlphaFoldDB" id="A0A9K3JDF1"/>
<reference evidence="9" key="1">
    <citation type="journal article" date="2017" name="Nature">
        <title>The sunflower genome provides insights into oil metabolism, flowering and Asterid evolution.</title>
        <authorList>
            <person name="Badouin H."/>
            <person name="Gouzy J."/>
            <person name="Grassa C.J."/>
            <person name="Murat F."/>
            <person name="Staton S.E."/>
            <person name="Cottret L."/>
            <person name="Lelandais-Briere C."/>
            <person name="Owens G.L."/>
            <person name="Carrere S."/>
            <person name="Mayjonade B."/>
            <person name="Legrand L."/>
            <person name="Gill N."/>
            <person name="Kane N.C."/>
            <person name="Bowers J.E."/>
            <person name="Hubner S."/>
            <person name="Bellec A."/>
            <person name="Berard A."/>
            <person name="Berges H."/>
            <person name="Blanchet N."/>
            <person name="Boniface M.C."/>
            <person name="Brunel D."/>
            <person name="Catrice O."/>
            <person name="Chaidir N."/>
            <person name="Claudel C."/>
            <person name="Donnadieu C."/>
            <person name="Faraut T."/>
            <person name="Fievet G."/>
            <person name="Helmstetter N."/>
            <person name="King M."/>
            <person name="Knapp S.J."/>
            <person name="Lai Z."/>
            <person name="Le Paslier M.C."/>
            <person name="Lippi Y."/>
            <person name="Lorenzon L."/>
            <person name="Mandel J.R."/>
            <person name="Marage G."/>
            <person name="Marchand G."/>
            <person name="Marquand E."/>
            <person name="Bret-Mestries E."/>
            <person name="Morien E."/>
            <person name="Nambeesan S."/>
            <person name="Nguyen T."/>
            <person name="Pegot-Espagnet P."/>
            <person name="Pouilly N."/>
            <person name="Raftis F."/>
            <person name="Sallet E."/>
            <person name="Schiex T."/>
            <person name="Thomas J."/>
            <person name="Vandecasteele C."/>
            <person name="Vares D."/>
            <person name="Vear F."/>
            <person name="Vautrin S."/>
            <person name="Crespi M."/>
            <person name="Mangin B."/>
            <person name="Burke J.M."/>
            <person name="Salse J."/>
            <person name="Munos S."/>
            <person name="Vincourt P."/>
            <person name="Rieseberg L.H."/>
            <person name="Langlade N.B."/>
        </authorList>
    </citation>
    <scope>NUCLEOTIDE SEQUENCE</scope>
    <source>
        <tissue evidence="9">Leaves</tissue>
    </source>
</reference>
<gene>
    <name evidence="9" type="ORF">HanXRQr2_Chr03g0088701</name>
</gene>
<dbReference type="Pfam" id="PF04844">
    <property type="entry name" value="Ovate"/>
    <property type="match status" value="1"/>
</dbReference>
<proteinExistence type="predicted"/>
<evidence type="ECO:0000256" key="6">
    <source>
        <dbReference type="RuleBase" id="RU367028"/>
    </source>
</evidence>
<dbReference type="EMBL" id="MNCJ02000318">
    <property type="protein sequence ID" value="KAF5812637.1"/>
    <property type="molecule type" value="Genomic_DNA"/>
</dbReference>
<comment type="caution">
    <text evidence="9">The sequence shown here is derived from an EMBL/GenBank/DDBJ whole genome shotgun (WGS) entry which is preliminary data.</text>
</comment>